<feature type="transmembrane region" description="Helical" evidence="2">
    <location>
        <begin position="79"/>
        <end position="100"/>
    </location>
</feature>
<feature type="compositionally biased region" description="Basic and acidic residues" evidence="1">
    <location>
        <begin position="129"/>
        <end position="143"/>
    </location>
</feature>
<keyword evidence="2" id="KW-1133">Transmembrane helix</keyword>
<sequence>MAVGAQSIGVRMSQATRRRPNPAQWLMYAFGFGLPAAYREWVLHDLTTGTWQARQMLRSLVQVVPFAAAIVLLMPGELWVRLVAVLGGAVVGMIYAAAYLEEATEHRARKAGYPRGTLQSVRYAAHAEEHAEADRRYAERYRQGDNSPGSE</sequence>
<evidence type="ECO:0000256" key="2">
    <source>
        <dbReference type="SAM" id="Phobius"/>
    </source>
</evidence>
<keyword evidence="4" id="KW-1185">Reference proteome</keyword>
<gene>
    <name evidence="3" type="ORF">HF577_20195</name>
</gene>
<name>A0ABX1RJK7_9PSEU</name>
<protein>
    <submittedName>
        <fullName evidence="3">DUF5313 domain-containing protein</fullName>
    </submittedName>
</protein>
<proteinExistence type="predicted"/>
<evidence type="ECO:0000256" key="1">
    <source>
        <dbReference type="SAM" id="MobiDB-lite"/>
    </source>
</evidence>
<feature type="region of interest" description="Disordered" evidence="1">
    <location>
        <begin position="129"/>
        <end position="151"/>
    </location>
</feature>
<keyword evidence="2" id="KW-0472">Membrane</keyword>
<evidence type="ECO:0000313" key="4">
    <source>
        <dbReference type="Proteomes" id="UP001296706"/>
    </source>
</evidence>
<dbReference type="InterPro" id="IPR035197">
    <property type="entry name" value="DUF5313"/>
</dbReference>
<keyword evidence="2" id="KW-0812">Transmembrane</keyword>
<organism evidence="3 4">
    <name type="scientific">Pseudonocardia xinjiangensis</name>
    <dbReference type="NCBI Taxonomy" id="75289"/>
    <lineage>
        <taxon>Bacteria</taxon>
        <taxon>Bacillati</taxon>
        <taxon>Actinomycetota</taxon>
        <taxon>Actinomycetes</taxon>
        <taxon>Pseudonocardiales</taxon>
        <taxon>Pseudonocardiaceae</taxon>
        <taxon>Pseudonocardia</taxon>
    </lineage>
</organism>
<dbReference type="Proteomes" id="UP001296706">
    <property type="component" value="Unassembled WGS sequence"/>
</dbReference>
<dbReference type="Pfam" id="PF17240">
    <property type="entry name" value="DUF5313"/>
    <property type="match status" value="1"/>
</dbReference>
<accession>A0ABX1RJK7</accession>
<evidence type="ECO:0000313" key="3">
    <source>
        <dbReference type="EMBL" id="NMH79403.1"/>
    </source>
</evidence>
<comment type="caution">
    <text evidence="3">The sequence shown here is derived from an EMBL/GenBank/DDBJ whole genome shotgun (WGS) entry which is preliminary data.</text>
</comment>
<reference evidence="3 4" key="1">
    <citation type="submission" date="2020-04" db="EMBL/GenBank/DDBJ databases">
        <authorList>
            <person name="Klaysubun C."/>
            <person name="Duangmal K."/>
            <person name="Lipun K."/>
        </authorList>
    </citation>
    <scope>NUCLEOTIDE SEQUENCE [LARGE SCALE GENOMIC DNA]</scope>
    <source>
        <strain evidence="3 4">JCM 11839</strain>
    </source>
</reference>
<dbReference type="EMBL" id="JAAXKY010000067">
    <property type="protein sequence ID" value="NMH79403.1"/>
    <property type="molecule type" value="Genomic_DNA"/>
</dbReference>
<feature type="transmembrane region" description="Helical" evidence="2">
    <location>
        <begin position="25"/>
        <end position="43"/>
    </location>
</feature>